<organism evidence="1 3">
    <name type="scientific">Phytophthora cactorum</name>
    <dbReference type="NCBI Taxonomy" id="29920"/>
    <lineage>
        <taxon>Eukaryota</taxon>
        <taxon>Sar</taxon>
        <taxon>Stramenopiles</taxon>
        <taxon>Oomycota</taxon>
        <taxon>Peronosporomycetes</taxon>
        <taxon>Peronosporales</taxon>
        <taxon>Peronosporaceae</taxon>
        <taxon>Phytophthora</taxon>
    </lineage>
</organism>
<evidence type="ECO:0000313" key="2">
    <source>
        <dbReference type="EMBL" id="KAG2942002.1"/>
    </source>
</evidence>
<dbReference type="EMBL" id="RCMG01000107">
    <property type="protein sequence ID" value="KAG2863311.1"/>
    <property type="molecule type" value="Genomic_DNA"/>
</dbReference>
<sequence>MTPVRATLQGAERVAIAARGGDYSVTCPELAKTEFESWESFHAYLDLYQKETFQVLRTRSTKA</sequence>
<protein>
    <submittedName>
        <fullName evidence="1">Uncharacterized protein</fullName>
    </submittedName>
</protein>
<evidence type="ECO:0000313" key="3">
    <source>
        <dbReference type="Proteomes" id="UP000735874"/>
    </source>
</evidence>
<comment type="caution">
    <text evidence="1">The sequence shown here is derived from an EMBL/GenBank/DDBJ whole genome shotgun (WGS) entry which is preliminary data.</text>
</comment>
<proteinExistence type="predicted"/>
<dbReference type="AlphaFoldDB" id="A0A8T0ZLQ7"/>
<evidence type="ECO:0000313" key="1">
    <source>
        <dbReference type="EMBL" id="KAG2863311.1"/>
    </source>
</evidence>
<accession>A0A8T0ZLQ7</accession>
<dbReference type="Proteomes" id="UP000735874">
    <property type="component" value="Unassembled WGS sequence"/>
</dbReference>
<gene>
    <name evidence="1" type="ORF">PC113_g5553</name>
    <name evidence="2" type="ORF">PC117_g9994</name>
</gene>
<dbReference type="EMBL" id="RCMK01000237">
    <property type="protein sequence ID" value="KAG2942002.1"/>
    <property type="molecule type" value="Genomic_DNA"/>
</dbReference>
<reference evidence="1" key="1">
    <citation type="submission" date="2018-10" db="EMBL/GenBank/DDBJ databases">
        <title>Effector identification in a new, highly contiguous assembly of the strawberry crown rot pathogen Phytophthora cactorum.</title>
        <authorList>
            <person name="Armitage A.D."/>
            <person name="Nellist C.F."/>
            <person name="Bates H."/>
            <person name="Vickerstaff R.J."/>
            <person name="Harrison R.J."/>
        </authorList>
    </citation>
    <scope>NUCLEOTIDE SEQUENCE</scope>
    <source>
        <strain evidence="1">15-7</strain>
        <strain evidence="2">4040</strain>
    </source>
</reference>
<name>A0A8T0ZLQ7_9STRA</name>
<dbReference type="Proteomes" id="UP000736787">
    <property type="component" value="Unassembled WGS sequence"/>
</dbReference>